<protein>
    <submittedName>
        <fullName evidence="2">Uncharacterized protein</fullName>
    </submittedName>
</protein>
<sequence>MLLRTAEPGTTAPLHKRPNPYTNPSAMWKCKWYLCFCQFQIQRRFDHCIRHWAAAFPTCWTNGFSTHSTPAAWREALDTGLSTSSR</sequence>
<evidence type="ECO:0000256" key="1">
    <source>
        <dbReference type="SAM" id="MobiDB-lite"/>
    </source>
</evidence>
<evidence type="ECO:0000313" key="2">
    <source>
        <dbReference type="EMBL" id="GIX89006.1"/>
    </source>
</evidence>
<dbReference type="Proteomes" id="UP001054945">
    <property type="component" value="Unassembled WGS sequence"/>
</dbReference>
<keyword evidence="3" id="KW-1185">Reference proteome</keyword>
<organism evidence="2 3">
    <name type="scientific">Caerostris extrusa</name>
    <name type="common">Bark spider</name>
    <name type="synonym">Caerostris bankana</name>
    <dbReference type="NCBI Taxonomy" id="172846"/>
    <lineage>
        <taxon>Eukaryota</taxon>
        <taxon>Metazoa</taxon>
        <taxon>Ecdysozoa</taxon>
        <taxon>Arthropoda</taxon>
        <taxon>Chelicerata</taxon>
        <taxon>Arachnida</taxon>
        <taxon>Araneae</taxon>
        <taxon>Araneomorphae</taxon>
        <taxon>Entelegynae</taxon>
        <taxon>Araneoidea</taxon>
        <taxon>Araneidae</taxon>
        <taxon>Caerostris</taxon>
    </lineage>
</organism>
<dbReference type="EMBL" id="BPLR01021381">
    <property type="protein sequence ID" value="GIX89006.1"/>
    <property type="molecule type" value="Genomic_DNA"/>
</dbReference>
<comment type="caution">
    <text evidence="2">The sequence shown here is derived from an EMBL/GenBank/DDBJ whole genome shotgun (WGS) entry which is preliminary data.</text>
</comment>
<evidence type="ECO:0000313" key="3">
    <source>
        <dbReference type="Proteomes" id="UP001054945"/>
    </source>
</evidence>
<proteinExistence type="predicted"/>
<feature type="region of interest" description="Disordered" evidence="1">
    <location>
        <begin position="1"/>
        <end position="21"/>
    </location>
</feature>
<gene>
    <name evidence="2" type="ORF">CEXT_781561</name>
</gene>
<reference evidence="2 3" key="1">
    <citation type="submission" date="2021-06" db="EMBL/GenBank/DDBJ databases">
        <title>Caerostris extrusa draft genome.</title>
        <authorList>
            <person name="Kono N."/>
            <person name="Arakawa K."/>
        </authorList>
    </citation>
    <scope>NUCLEOTIDE SEQUENCE [LARGE SCALE GENOMIC DNA]</scope>
</reference>
<dbReference type="AlphaFoldDB" id="A0AAV4NZP4"/>
<accession>A0AAV4NZP4</accession>
<name>A0AAV4NZP4_CAEEX</name>